<organism evidence="1 2">
    <name type="scientific">Streptomyces flavidovirens</name>
    <dbReference type="NCBI Taxonomy" id="67298"/>
    <lineage>
        <taxon>Bacteria</taxon>
        <taxon>Bacillati</taxon>
        <taxon>Actinomycetota</taxon>
        <taxon>Actinomycetes</taxon>
        <taxon>Kitasatosporales</taxon>
        <taxon>Streptomycetaceae</taxon>
        <taxon>Streptomyces</taxon>
    </lineage>
</organism>
<evidence type="ECO:0000313" key="1">
    <source>
        <dbReference type="EMBL" id="MFF3340504.1"/>
    </source>
</evidence>
<protein>
    <submittedName>
        <fullName evidence="1">Uncharacterized protein</fullName>
    </submittedName>
</protein>
<sequence>MQSFTARIALIVSGFAAALALIIGHSAMESTPGRAVADNGWSTTDSAVKLDNGWSAPGPAVMLDNGWS</sequence>
<proteinExistence type="predicted"/>
<keyword evidence="2" id="KW-1185">Reference proteome</keyword>
<reference evidence="1 2" key="1">
    <citation type="submission" date="2024-10" db="EMBL/GenBank/DDBJ databases">
        <title>The Natural Products Discovery Center: Release of the First 8490 Sequenced Strains for Exploring Actinobacteria Biosynthetic Diversity.</title>
        <authorList>
            <person name="Kalkreuter E."/>
            <person name="Kautsar S.A."/>
            <person name="Yang D."/>
            <person name="Bader C.D."/>
            <person name="Teijaro C.N."/>
            <person name="Fluegel L."/>
            <person name="Davis C.M."/>
            <person name="Simpson J.R."/>
            <person name="Lauterbach L."/>
            <person name="Steele A.D."/>
            <person name="Gui C."/>
            <person name="Meng S."/>
            <person name="Li G."/>
            <person name="Viehrig K."/>
            <person name="Ye F."/>
            <person name="Su P."/>
            <person name="Kiefer A.F."/>
            <person name="Nichols A."/>
            <person name="Cepeda A.J."/>
            <person name="Yan W."/>
            <person name="Fan B."/>
            <person name="Jiang Y."/>
            <person name="Adhikari A."/>
            <person name="Zheng C.-J."/>
            <person name="Schuster L."/>
            <person name="Cowan T.M."/>
            <person name="Smanski M.J."/>
            <person name="Chevrette M.G."/>
            <person name="De Carvalho L.P.S."/>
            <person name="Shen B."/>
        </authorList>
    </citation>
    <scope>NUCLEOTIDE SEQUENCE [LARGE SCALE GENOMIC DNA]</scope>
    <source>
        <strain evidence="1 2">NPDC003029</strain>
    </source>
</reference>
<dbReference type="EMBL" id="JBIAPK010000005">
    <property type="protein sequence ID" value="MFF3340504.1"/>
    <property type="molecule type" value="Genomic_DNA"/>
</dbReference>
<gene>
    <name evidence="1" type="ORF">ACFYWW_17475</name>
</gene>
<accession>A0ABW6RIT8</accession>
<comment type="caution">
    <text evidence="1">The sequence shown here is derived from an EMBL/GenBank/DDBJ whole genome shotgun (WGS) entry which is preliminary data.</text>
</comment>
<evidence type="ECO:0000313" key="2">
    <source>
        <dbReference type="Proteomes" id="UP001601976"/>
    </source>
</evidence>
<name>A0ABW6RIT8_9ACTN</name>
<dbReference type="Proteomes" id="UP001601976">
    <property type="component" value="Unassembled WGS sequence"/>
</dbReference>
<dbReference type="RefSeq" id="WP_355718428.1">
    <property type="nucleotide sequence ID" value="NZ_JBEXNP010000006.1"/>
</dbReference>